<dbReference type="Pfam" id="PF00153">
    <property type="entry name" value="Mito_carr"/>
    <property type="match status" value="1"/>
</dbReference>
<dbReference type="GO" id="GO:0006862">
    <property type="term" value="P:nucleotide transport"/>
    <property type="evidence" value="ECO:0007669"/>
    <property type="project" value="InterPro"/>
</dbReference>
<keyword evidence="5" id="KW-0677">Repeat</keyword>
<dbReference type="InterPro" id="IPR018108">
    <property type="entry name" value="MCP_transmembrane"/>
</dbReference>
<dbReference type="SUPFAM" id="SSF103506">
    <property type="entry name" value="Mitochondrial carrier"/>
    <property type="match status" value="1"/>
</dbReference>
<keyword evidence="11" id="KW-1185">Reference proteome</keyword>
<dbReference type="Proteomes" id="UP000075243">
    <property type="component" value="Chromosome 10"/>
</dbReference>
<evidence type="ECO:0000256" key="7">
    <source>
        <dbReference type="ARBA" id="ARBA00023136"/>
    </source>
</evidence>
<evidence type="ECO:0000313" key="10">
    <source>
        <dbReference type="EMBL" id="KYP60063.1"/>
    </source>
</evidence>
<evidence type="ECO:0000256" key="3">
    <source>
        <dbReference type="ARBA" id="ARBA00022448"/>
    </source>
</evidence>
<protein>
    <submittedName>
        <fullName evidence="10">Peroxisomal membrane protein PMP47A</fullName>
    </submittedName>
</protein>
<dbReference type="OMA" id="NRNSICD"/>
<evidence type="ECO:0000256" key="4">
    <source>
        <dbReference type="ARBA" id="ARBA00022692"/>
    </source>
</evidence>
<keyword evidence="7 8" id="KW-0472">Membrane</keyword>
<name>A0A151SZ33_CAJCA</name>
<keyword evidence="4 8" id="KW-0812">Transmembrane</keyword>
<dbReference type="InterPro" id="IPR044712">
    <property type="entry name" value="SLC25A32-like"/>
</dbReference>
<dbReference type="PROSITE" id="PS50920">
    <property type="entry name" value="SOLCAR"/>
    <property type="match status" value="1"/>
</dbReference>
<evidence type="ECO:0000313" key="11">
    <source>
        <dbReference type="Proteomes" id="UP000075243"/>
    </source>
</evidence>
<evidence type="ECO:0000256" key="5">
    <source>
        <dbReference type="ARBA" id="ARBA00022737"/>
    </source>
</evidence>
<dbReference type="GO" id="GO:0016020">
    <property type="term" value="C:membrane"/>
    <property type="evidence" value="ECO:0007669"/>
    <property type="project" value="UniProtKB-SubCell"/>
</dbReference>
<dbReference type="EMBL" id="CM003612">
    <property type="protein sequence ID" value="KYP60063.1"/>
    <property type="molecule type" value="Genomic_DNA"/>
</dbReference>
<gene>
    <name evidence="10" type="ORF">KK1_015511</name>
</gene>
<dbReference type="Gramene" id="C.cajan_15073.t">
    <property type="protein sequence ID" value="C.cajan_15073.t"/>
    <property type="gene ID" value="C.cajan_15073"/>
</dbReference>
<dbReference type="PANTHER" id="PTHR45683">
    <property type="entry name" value="MITOCHONDRIAL NICOTINAMIDE ADENINE DINUCLEOTIDE TRANSPORTER 1-RELATED-RELATED"/>
    <property type="match status" value="1"/>
</dbReference>
<evidence type="ECO:0000256" key="1">
    <source>
        <dbReference type="ARBA" id="ARBA00004141"/>
    </source>
</evidence>
<dbReference type="AlphaFoldDB" id="A0A151SZ33"/>
<feature type="repeat" description="Solcar" evidence="8">
    <location>
        <begin position="4"/>
        <end position="95"/>
    </location>
</feature>
<dbReference type="Gene3D" id="1.50.40.10">
    <property type="entry name" value="Mitochondrial carrier domain"/>
    <property type="match status" value="1"/>
</dbReference>
<evidence type="ECO:0000256" key="6">
    <source>
        <dbReference type="ARBA" id="ARBA00022989"/>
    </source>
</evidence>
<evidence type="ECO:0000256" key="2">
    <source>
        <dbReference type="ARBA" id="ARBA00006375"/>
    </source>
</evidence>
<keyword evidence="6" id="KW-1133">Transmembrane helix</keyword>
<accession>A0A151SZ33</accession>
<comment type="subcellular location">
    <subcellularLocation>
        <location evidence="1">Membrane</location>
        <topology evidence="1">Multi-pass membrane protein</topology>
    </subcellularLocation>
</comment>
<dbReference type="STRING" id="3821.A0A151SZ33"/>
<evidence type="ECO:0000256" key="9">
    <source>
        <dbReference type="RuleBase" id="RU000488"/>
    </source>
</evidence>
<sequence>MSESNAIANGLAGAGGGIIAQIITYPLQTVNTRQQTERTLKRNKQNGVLIEFVTLCQVIGSEGWGGLYSGLKPSLLGTAASQGIYYYFYQVFKNKAVAIAAARKVKGHGNGIVGMFGWLLVAGLN</sequence>
<dbReference type="GO" id="GO:0055085">
    <property type="term" value="P:transmembrane transport"/>
    <property type="evidence" value="ECO:0007669"/>
    <property type="project" value="InterPro"/>
</dbReference>
<proteinExistence type="inferred from homology"/>
<reference evidence="10 11" key="1">
    <citation type="journal article" date="2012" name="Nat. Biotechnol.">
        <title>Draft genome sequence of pigeonpea (Cajanus cajan), an orphan legume crop of resource-poor farmers.</title>
        <authorList>
            <person name="Varshney R.K."/>
            <person name="Chen W."/>
            <person name="Li Y."/>
            <person name="Bharti A.K."/>
            <person name="Saxena R.K."/>
            <person name="Schlueter J.A."/>
            <person name="Donoghue M.T."/>
            <person name="Azam S."/>
            <person name="Fan G."/>
            <person name="Whaley A.M."/>
            <person name="Farmer A.D."/>
            <person name="Sheridan J."/>
            <person name="Iwata A."/>
            <person name="Tuteja R."/>
            <person name="Penmetsa R.V."/>
            <person name="Wu W."/>
            <person name="Upadhyaya H.D."/>
            <person name="Yang S.P."/>
            <person name="Shah T."/>
            <person name="Saxena K.B."/>
            <person name="Michael T."/>
            <person name="McCombie W.R."/>
            <person name="Yang B."/>
            <person name="Zhang G."/>
            <person name="Yang H."/>
            <person name="Wang J."/>
            <person name="Spillane C."/>
            <person name="Cook D.R."/>
            <person name="May G.D."/>
            <person name="Xu X."/>
            <person name="Jackson S.A."/>
        </authorList>
    </citation>
    <scope>NUCLEOTIDE SEQUENCE [LARGE SCALE GENOMIC DNA]</scope>
    <source>
        <strain evidence="11">cv. Asha</strain>
    </source>
</reference>
<keyword evidence="3 9" id="KW-0813">Transport</keyword>
<comment type="similarity">
    <text evidence="2 9">Belongs to the mitochondrial carrier (TC 2.A.29) family.</text>
</comment>
<evidence type="ECO:0000256" key="8">
    <source>
        <dbReference type="PROSITE-ProRule" id="PRU00282"/>
    </source>
</evidence>
<organism evidence="10 11">
    <name type="scientific">Cajanus cajan</name>
    <name type="common">Pigeon pea</name>
    <name type="synonym">Cajanus indicus</name>
    <dbReference type="NCBI Taxonomy" id="3821"/>
    <lineage>
        <taxon>Eukaryota</taxon>
        <taxon>Viridiplantae</taxon>
        <taxon>Streptophyta</taxon>
        <taxon>Embryophyta</taxon>
        <taxon>Tracheophyta</taxon>
        <taxon>Spermatophyta</taxon>
        <taxon>Magnoliopsida</taxon>
        <taxon>eudicotyledons</taxon>
        <taxon>Gunneridae</taxon>
        <taxon>Pentapetalae</taxon>
        <taxon>rosids</taxon>
        <taxon>fabids</taxon>
        <taxon>Fabales</taxon>
        <taxon>Fabaceae</taxon>
        <taxon>Papilionoideae</taxon>
        <taxon>50 kb inversion clade</taxon>
        <taxon>NPAAA clade</taxon>
        <taxon>indigoferoid/millettioid clade</taxon>
        <taxon>Phaseoleae</taxon>
        <taxon>Cajanus</taxon>
    </lineage>
</organism>
<dbReference type="InterPro" id="IPR023395">
    <property type="entry name" value="MCP_dom_sf"/>
</dbReference>